<dbReference type="STRING" id="540747.SAMN04488031_101245"/>
<protein>
    <recommendedName>
        <fullName evidence="6">Excinuclease ABC subunit A</fullName>
    </recommendedName>
</protein>
<reference evidence="2 4" key="1">
    <citation type="submission" date="2015-04" db="EMBL/GenBank/DDBJ databases">
        <title>The draft genome sequence of Roseovarius indicus B108T.</title>
        <authorList>
            <person name="Li G."/>
            <person name="Lai Q."/>
            <person name="Shao Z."/>
            <person name="Yan P."/>
        </authorList>
    </citation>
    <scope>NUCLEOTIDE SEQUENCE [LARGE SCALE GENOMIC DNA]</scope>
    <source>
        <strain evidence="2 4">B108</strain>
    </source>
</reference>
<keyword evidence="4" id="KW-1185">Reference proteome</keyword>
<evidence type="ECO:0000313" key="4">
    <source>
        <dbReference type="Proteomes" id="UP000051401"/>
    </source>
</evidence>
<dbReference type="Gene3D" id="3.10.450.160">
    <property type="entry name" value="inner membrane protein cigr"/>
    <property type="match status" value="1"/>
</dbReference>
<dbReference type="RefSeq" id="WP_057815861.1">
    <property type="nucleotide sequence ID" value="NZ_CAXRJZ010000061.1"/>
</dbReference>
<dbReference type="EMBL" id="LAXI01000005">
    <property type="protein sequence ID" value="KRS17901.1"/>
    <property type="molecule type" value="Genomic_DNA"/>
</dbReference>
<dbReference type="Proteomes" id="UP000325785">
    <property type="component" value="Chromosome"/>
</dbReference>
<evidence type="ECO:0000313" key="3">
    <source>
        <dbReference type="EMBL" id="QEW27288.1"/>
    </source>
</evidence>
<dbReference type="AlphaFoldDB" id="A0A0T5P9X2"/>
<evidence type="ECO:0000256" key="1">
    <source>
        <dbReference type="SAM" id="SignalP"/>
    </source>
</evidence>
<gene>
    <name evidence="3" type="ORF">RIdsm_03100</name>
    <name evidence="2" type="ORF">XM52_10080</name>
</gene>
<sequence length="106" mass="11626">MRRILVTTVIAAATFTTPLAAQAGAAGCPPGLAKKQNGCLPPGQAKKIYNNNQPRYLRNGILVEYPQRYGLNPAYTYYRSGGNVYRVDRDTREVLDLIGAVSRILN</sequence>
<dbReference type="EMBL" id="CP031598">
    <property type="protein sequence ID" value="QEW27288.1"/>
    <property type="molecule type" value="Genomic_DNA"/>
</dbReference>
<dbReference type="KEGG" id="rid:RIdsm_03100"/>
<proteinExistence type="predicted"/>
<organism evidence="2 4">
    <name type="scientific">Roseovarius indicus</name>
    <dbReference type="NCBI Taxonomy" id="540747"/>
    <lineage>
        <taxon>Bacteria</taxon>
        <taxon>Pseudomonadati</taxon>
        <taxon>Pseudomonadota</taxon>
        <taxon>Alphaproteobacteria</taxon>
        <taxon>Rhodobacterales</taxon>
        <taxon>Roseobacteraceae</taxon>
        <taxon>Roseovarius</taxon>
    </lineage>
</organism>
<name>A0A0T5P9X2_9RHOB</name>
<evidence type="ECO:0000313" key="2">
    <source>
        <dbReference type="EMBL" id="KRS17901.1"/>
    </source>
</evidence>
<dbReference type="Proteomes" id="UP000051401">
    <property type="component" value="Unassembled WGS sequence"/>
</dbReference>
<reference evidence="3 5" key="2">
    <citation type="submission" date="2018-08" db="EMBL/GenBank/DDBJ databases">
        <title>Genetic Globetrotter - A new plasmid hitch-hiking vast phylogenetic and geographic distances.</title>
        <authorList>
            <person name="Vollmers J."/>
            <person name="Petersen J."/>
        </authorList>
    </citation>
    <scope>NUCLEOTIDE SEQUENCE [LARGE SCALE GENOMIC DNA]</scope>
    <source>
        <strain evidence="3 5">DSM 26383</strain>
    </source>
</reference>
<feature type="chain" id="PRO_5015044599" description="Excinuclease ABC subunit A" evidence="1">
    <location>
        <begin position="24"/>
        <end position="106"/>
    </location>
</feature>
<evidence type="ECO:0000313" key="5">
    <source>
        <dbReference type="Proteomes" id="UP000325785"/>
    </source>
</evidence>
<accession>A0A0T5P9X2</accession>
<dbReference type="PROSITE" id="PS51257">
    <property type="entry name" value="PROKAR_LIPOPROTEIN"/>
    <property type="match status" value="1"/>
</dbReference>
<evidence type="ECO:0008006" key="6">
    <source>
        <dbReference type="Google" id="ProtNLM"/>
    </source>
</evidence>
<feature type="signal peptide" evidence="1">
    <location>
        <begin position="1"/>
        <end position="23"/>
    </location>
</feature>
<keyword evidence="1" id="KW-0732">Signal</keyword>
<dbReference type="PATRIC" id="fig|540747.5.peg.4941"/>